<keyword evidence="3" id="KW-1185">Reference proteome</keyword>
<protein>
    <submittedName>
        <fullName evidence="2">Uncharacterized protein</fullName>
    </submittedName>
</protein>
<evidence type="ECO:0000313" key="3">
    <source>
        <dbReference type="Proteomes" id="UP001295423"/>
    </source>
</evidence>
<evidence type="ECO:0000256" key="1">
    <source>
        <dbReference type="SAM" id="MobiDB-lite"/>
    </source>
</evidence>
<dbReference type="EMBL" id="CAKOGP040000702">
    <property type="protein sequence ID" value="CAJ1938312.1"/>
    <property type="molecule type" value="Genomic_DNA"/>
</dbReference>
<comment type="caution">
    <text evidence="2">The sequence shown here is derived from an EMBL/GenBank/DDBJ whole genome shotgun (WGS) entry which is preliminary data.</text>
</comment>
<sequence length="471" mass="52557">MGQAPSSYTEGAERDDLRKNFLKTHRPEQEAKWILDRSEVGAALMYQADEIMKLKGMSCDEIYEGNKRNDFQRTDSGLLLGTTSSVVSNIFSDTTTATDTTLPTKNNIKRYHPRANSTNEMNPYGDERDEDDLVIMPMSDMLSPSSSKLPQLPTAERTDGIFNIYSKLVSACAQPKEEWQLRREELMTVLHLRMKAYLGRYFLDRFLPMFPSFGSTLVEPSRPRQHDPEDTDASDGLTFNAFEPASPLNYIYHSIPNSPFMDLGFTGSLNLVSRSTTPSRAFLTEHQKNPSHYIVLVNRRSGVPIAVCARKMGSGKPPVVRIYATRRRVFGQLAAASTEKLGLDWSENLPLYPWAEIVTETMYPNPLTFSIYMSAGSDGRFAAKPSYEAHLAIDPEPVVKLSGKTDAERQPSGSALISLRIVDGENGRSKVQFSIDVAQGIDPALVLCFAAVLDEILEVSMFLQCQARSAH</sequence>
<dbReference type="AlphaFoldDB" id="A0AAD2CLR6"/>
<reference evidence="2" key="1">
    <citation type="submission" date="2023-08" db="EMBL/GenBank/DDBJ databases">
        <authorList>
            <person name="Audoor S."/>
            <person name="Bilcke G."/>
        </authorList>
    </citation>
    <scope>NUCLEOTIDE SEQUENCE</scope>
</reference>
<dbReference type="Proteomes" id="UP001295423">
    <property type="component" value="Unassembled WGS sequence"/>
</dbReference>
<gene>
    <name evidence="2" type="ORF">CYCCA115_LOCUS6074</name>
</gene>
<name>A0AAD2CLR6_9STRA</name>
<accession>A0AAD2CLR6</accession>
<feature type="region of interest" description="Disordered" evidence="1">
    <location>
        <begin position="102"/>
        <end position="126"/>
    </location>
</feature>
<evidence type="ECO:0000313" key="2">
    <source>
        <dbReference type="EMBL" id="CAJ1938312.1"/>
    </source>
</evidence>
<organism evidence="2 3">
    <name type="scientific">Cylindrotheca closterium</name>
    <dbReference type="NCBI Taxonomy" id="2856"/>
    <lineage>
        <taxon>Eukaryota</taxon>
        <taxon>Sar</taxon>
        <taxon>Stramenopiles</taxon>
        <taxon>Ochrophyta</taxon>
        <taxon>Bacillariophyta</taxon>
        <taxon>Bacillariophyceae</taxon>
        <taxon>Bacillariophycidae</taxon>
        <taxon>Bacillariales</taxon>
        <taxon>Bacillariaceae</taxon>
        <taxon>Cylindrotheca</taxon>
    </lineage>
</organism>
<proteinExistence type="predicted"/>